<proteinExistence type="predicted"/>
<sequence length="330" mass="37670">MANDALEPEYRFKSYNVSGLGTITPLLVAETTLCGLYILHFADGEAYVGGSVNVAARFSAHARMWSDIEAIDFAPWPVEDLDFAERHLVTLLEQTTELRNKQWVYLAGDDDDEFVPVEQARSIVLPWDRGSRTTVDTGTAGEQRHRYWELHRHNDYPALRAAIALYINETIPDPANTQRYLWNISALPTRSRGGRRLMTLRCGALETLFVSESELDDGSLYTTIRMNVDIPKGMSDEDLTIESDLFHALPGTYRNQRVWSWVFGLYDLIEEDINVDSVTGGYDFFDLAYGLNIRMMRRGISRYARNHNQDLANDVLTEAYRQQMDFSGET</sequence>
<reference evidence="1 2" key="1">
    <citation type="submission" date="2019-10" db="EMBL/GenBank/DDBJ databases">
        <title>Nocardia macrotermitis sp. nov. and Nocardia aurantia sp. nov., isolated from the gut of fungus growing-termite Macrotermes natalensis.</title>
        <authorList>
            <person name="Benndorf R."/>
            <person name="Schwitalla J."/>
            <person name="Martin K."/>
            <person name="De Beer W."/>
            <person name="Kaster A.-K."/>
            <person name="Vollmers J."/>
            <person name="Poulsen M."/>
            <person name="Beemelmanns C."/>
        </authorList>
    </citation>
    <scope>NUCLEOTIDE SEQUENCE [LARGE SCALE GENOMIC DNA]</scope>
    <source>
        <strain evidence="1 2">RB20</strain>
    </source>
</reference>
<organism evidence="1 2">
    <name type="scientific">Nocardia macrotermitis</name>
    <dbReference type="NCBI Taxonomy" id="2585198"/>
    <lineage>
        <taxon>Bacteria</taxon>
        <taxon>Bacillati</taxon>
        <taxon>Actinomycetota</taxon>
        <taxon>Actinomycetes</taxon>
        <taxon>Mycobacteriales</taxon>
        <taxon>Nocardiaceae</taxon>
        <taxon>Nocardia</taxon>
    </lineage>
</organism>
<dbReference type="EMBL" id="WEGK01000003">
    <property type="protein sequence ID" value="MQY18408.1"/>
    <property type="molecule type" value="Genomic_DNA"/>
</dbReference>
<evidence type="ECO:0008006" key="3">
    <source>
        <dbReference type="Google" id="ProtNLM"/>
    </source>
</evidence>
<dbReference type="RefSeq" id="WP_153408879.1">
    <property type="nucleotide sequence ID" value="NZ_WEGK01000003.1"/>
</dbReference>
<accession>A0A7K0CYA9</accession>
<dbReference type="AlphaFoldDB" id="A0A7K0CYA9"/>
<name>A0A7K0CYA9_9NOCA</name>
<dbReference type="CDD" id="cd00719">
    <property type="entry name" value="GIY-YIG_SF"/>
    <property type="match status" value="1"/>
</dbReference>
<protein>
    <recommendedName>
        <fullName evidence="3">GIY-YIG domain-containing protein</fullName>
    </recommendedName>
</protein>
<keyword evidence="2" id="KW-1185">Reference proteome</keyword>
<comment type="caution">
    <text evidence="1">The sequence shown here is derived from an EMBL/GenBank/DDBJ whole genome shotgun (WGS) entry which is preliminary data.</text>
</comment>
<evidence type="ECO:0000313" key="2">
    <source>
        <dbReference type="Proteomes" id="UP000438448"/>
    </source>
</evidence>
<evidence type="ECO:0000313" key="1">
    <source>
        <dbReference type="EMBL" id="MQY18408.1"/>
    </source>
</evidence>
<gene>
    <name evidence="1" type="ORF">NRB20_14840</name>
</gene>
<dbReference type="Proteomes" id="UP000438448">
    <property type="component" value="Unassembled WGS sequence"/>
</dbReference>
<dbReference type="OrthoDB" id="4865220at2"/>